<dbReference type="InterPro" id="IPR017978">
    <property type="entry name" value="GPCR_3_C"/>
</dbReference>
<dbReference type="PRINTS" id="PR00248">
    <property type="entry name" value="GPCRMGR"/>
</dbReference>
<evidence type="ECO:0000256" key="6">
    <source>
        <dbReference type="ARBA" id="ARBA00022729"/>
    </source>
</evidence>
<evidence type="ECO:0000259" key="20">
    <source>
        <dbReference type="PROSITE" id="PS50259"/>
    </source>
</evidence>
<keyword evidence="2" id="KW-1003">Cell membrane</keyword>
<dbReference type="Pfam" id="PF07562">
    <property type="entry name" value="NCD3G"/>
    <property type="match status" value="1"/>
</dbReference>
<evidence type="ECO:0000256" key="12">
    <source>
        <dbReference type="ARBA" id="ARBA00023224"/>
    </source>
</evidence>
<evidence type="ECO:0000313" key="22">
    <source>
        <dbReference type="RefSeq" id="XP_011378050.1"/>
    </source>
</evidence>
<comment type="subcellular location">
    <subcellularLocation>
        <location evidence="1">Cell membrane</location>
        <topology evidence="1">Multi-pass membrane protein</topology>
    </subcellularLocation>
</comment>
<evidence type="ECO:0000256" key="18">
    <source>
        <dbReference type="SAM" id="Phobius"/>
    </source>
</evidence>
<dbReference type="Pfam" id="PF00003">
    <property type="entry name" value="7tm_3"/>
    <property type="match status" value="1"/>
</dbReference>
<dbReference type="InterPro" id="IPR028082">
    <property type="entry name" value="Peripla_BP_I"/>
</dbReference>
<keyword evidence="4" id="KW-0716">Sensory transduction</keyword>
<evidence type="ECO:0000256" key="8">
    <source>
        <dbReference type="ARBA" id="ARBA00023040"/>
    </source>
</evidence>
<dbReference type="InterPro" id="IPR001828">
    <property type="entry name" value="ANF_lig-bd_rcpt"/>
</dbReference>
<protein>
    <recommendedName>
        <fullName evidence="16">Taste receptor type 1 member 2</fullName>
    </recommendedName>
    <alternativeName>
        <fullName evidence="17">Sweet taste receptor T1R2</fullName>
    </alternativeName>
</protein>
<gene>
    <name evidence="22" type="primary">TAS1R2</name>
</gene>
<evidence type="ECO:0000256" key="9">
    <source>
        <dbReference type="ARBA" id="ARBA00023136"/>
    </source>
</evidence>
<feature type="transmembrane region" description="Helical" evidence="18">
    <location>
        <begin position="761"/>
        <end position="783"/>
    </location>
</feature>
<evidence type="ECO:0000256" key="17">
    <source>
        <dbReference type="ARBA" id="ARBA00042616"/>
    </source>
</evidence>
<keyword evidence="9 18" id="KW-0472">Membrane</keyword>
<dbReference type="Pfam" id="PF01094">
    <property type="entry name" value="ANF_receptor"/>
    <property type="match status" value="1"/>
</dbReference>
<evidence type="ECO:0000256" key="11">
    <source>
        <dbReference type="ARBA" id="ARBA00023180"/>
    </source>
</evidence>
<dbReference type="InterPro" id="IPR011500">
    <property type="entry name" value="GPCR_3_9-Cys_dom"/>
</dbReference>
<dbReference type="InterPro" id="IPR038550">
    <property type="entry name" value="GPCR_3_9-Cys_sf"/>
</dbReference>
<keyword evidence="11" id="KW-0325">Glycoprotein</keyword>
<keyword evidence="7 18" id="KW-1133">Transmembrane helix</keyword>
<evidence type="ECO:0000313" key="21">
    <source>
        <dbReference type="Proteomes" id="UP000515202"/>
    </source>
</evidence>
<feature type="transmembrane region" description="Helical" evidence="18">
    <location>
        <begin position="789"/>
        <end position="808"/>
    </location>
</feature>
<dbReference type="PANTHER" id="PTHR24061">
    <property type="entry name" value="CALCIUM-SENSING RECEPTOR-RELATED"/>
    <property type="match status" value="1"/>
</dbReference>
<keyword evidence="3" id="KW-0919">Taste</keyword>
<evidence type="ECO:0000256" key="15">
    <source>
        <dbReference type="ARBA" id="ARBA00038699"/>
    </source>
</evidence>
<dbReference type="FunFam" id="3.40.50.2300:FF:000016">
    <property type="entry name" value="Taste 1 receptor member 2"/>
    <property type="match status" value="1"/>
</dbReference>
<dbReference type="CTD" id="80834"/>
<feature type="domain" description="G-protein coupled receptors family 3 profile" evidence="20">
    <location>
        <begin position="565"/>
        <end position="831"/>
    </location>
</feature>
<comment type="function">
    <text evidence="13">Putative taste receptor. TAS1R2/TAS1R3 recognizes diverse natural and synthetic sweeteners.</text>
</comment>
<evidence type="ECO:0000256" key="2">
    <source>
        <dbReference type="ARBA" id="ARBA00022475"/>
    </source>
</evidence>
<evidence type="ECO:0000256" key="14">
    <source>
        <dbReference type="ARBA" id="ARBA00038492"/>
    </source>
</evidence>
<feature type="transmembrane region" description="Helical" evidence="18">
    <location>
        <begin position="679"/>
        <end position="699"/>
    </location>
</feature>
<feature type="transmembrane region" description="Helical" evidence="18">
    <location>
        <begin position="634"/>
        <end position="659"/>
    </location>
</feature>
<dbReference type="Proteomes" id="UP000515202">
    <property type="component" value="Unplaced"/>
</dbReference>
<dbReference type="GO" id="GO:0004930">
    <property type="term" value="F:G protein-coupled receptor activity"/>
    <property type="evidence" value="ECO:0007669"/>
    <property type="project" value="UniProtKB-KW"/>
</dbReference>
<feature type="chain" id="PRO_5027834336" description="Taste receptor type 1 member 2" evidence="19">
    <location>
        <begin position="20"/>
        <end position="839"/>
    </location>
</feature>
<accession>A0A6P3RIR9</accession>
<keyword evidence="6 19" id="KW-0732">Signal</keyword>
<comment type="subunit">
    <text evidence="15">Forms heterodimers with TAS1R3.</text>
</comment>
<dbReference type="CDD" id="cd15288">
    <property type="entry name" value="7tmC_TAS1R2"/>
    <property type="match status" value="1"/>
</dbReference>
<dbReference type="SUPFAM" id="SSF57586">
    <property type="entry name" value="TNF receptor-like"/>
    <property type="match status" value="1"/>
</dbReference>
<dbReference type="GeneID" id="105305251"/>
<keyword evidence="8" id="KW-0297">G-protein coupled receptor</keyword>
<dbReference type="KEGG" id="pvp:105305251"/>
<dbReference type="GO" id="GO:1903767">
    <property type="term" value="C:sweet taste receptor complex"/>
    <property type="evidence" value="ECO:0007669"/>
    <property type="project" value="TreeGrafter"/>
</dbReference>
<proteinExistence type="inferred from homology"/>
<feature type="transmembrane region" description="Helical" evidence="18">
    <location>
        <begin position="728"/>
        <end position="749"/>
    </location>
</feature>
<feature type="transmembrane region" description="Helical" evidence="18">
    <location>
        <begin position="600"/>
        <end position="622"/>
    </location>
</feature>
<dbReference type="PANTHER" id="PTHR24061:SF517">
    <property type="entry name" value="TASTE RECEPTOR TYPE 1 MEMBER 2"/>
    <property type="match status" value="1"/>
</dbReference>
<evidence type="ECO:0000256" key="4">
    <source>
        <dbReference type="ARBA" id="ARBA00022606"/>
    </source>
</evidence>
<keyword evidence="21" id="KW-1185">Reference proteome</keyword>
<evidence type="ECO:0000256" key="13">
    <source>
        <dbReference type="ARBA" id="ARBA00037659"/>
    </source>
</evidence>
<evidence type="ECO:0000256" key="3">
    <source>
        <dbReference type="ARBA" id="ARBA00022480"/>
    </source>
</evidence>
<reference evidence="22" key="1">
    <citation type="submission" date="2025-08" db="UniProtKB">
        <authorList>
            <consortium name="RefSeq"/>
        </authorList>
    </citation>
    <scope>IDENTIFICATION</scope>
    <source>
        <tissue evidence="22">Kidney</tissue>
    </source>
</reference>
<evidence type="ECO:0000256" key="7">
    <source>
        <dbReference type="ARBA" id="ARBA00022989"/>
    </source>
</evidence>
<evidence type="ECO:0000256" key="16">
    <source>
        <dbReference type="ARBA" id="ARBA00040704"/>
    </source>
</evidence>
<dbReference type="GO" id="GO:0033041">
    <property type="term" value="F:sweet taste receptor activity"/>
    <property type="evidence" value="ECO:0007669"/>
    <property type="project" value="TreeGrafter"/>
</dbReference>
<keyword evidence="5 18" id="KW-0812">Transmembrane</keyword>
<dbReference type="AlphaFoldDB" id="A0A6P3RIR9"/>
<keyword evidence="12" id="KW-0807">Transducer</keyword>
<feature type="signal peptide" evidence="19">
    <location>
        <begin position="1"/>
        <end position="19"/>
    </location>
</feature>
<keyword evidence="10 22" id="KW-0675">Receptor</keyword>
<comment type="similarity">
    <text evidence="14">Belongs to the G-protein coupled receptor 3 family. TAS1R subfamily.</text>
</comment>
<dbReference type="FunFam" id="2.10.50.30:FF:000004">
    <property type="entry name" value="Taste receptor type 1 member 3-like protein"/>
    <property type="match status" value="1"/>
</dbReference>
<dbReference type="RefSeq" id="XP_011378050.1">
    <property type="nucleotide sequence ID" value="XM_011379748.1"/>
</dbReference>
<evidence type="ECO:0000256" key="10">
    <source>
        <dbReference type="ARBA" id="ARBA00023170"/>
    </source>
</evidence>
<dbReference type="SUPFAM" id="SSF53822">
    <property type="entry name" value="Periplasmic binding protein-like I"/>
    <property type="match status" value="1"/>
</dbReference>
<dbReference type="InterPro" id="IPR000337">
    <property type="entry name" value="GPCR_3"/>
</dbReference>
<sequence>MGPQARAVCSLFFLMQVLGEPAESSEFHLAGDYLLGGLFTLHANVKGIVHLDFLQVPKCKEYETKVLGYNLMQAMRFAVEEINNHSSLLPGVLLGYELVDICYISNNVQPVLYFLAQEDDFLPIQEDYSQYRPRVVAVIGPDSSESAMTVANFLSLFLLPQITYAAITDELRDKLRFPAVLRTVSGASHQIEAMVQLMLHFHWNWIIVLVSSDNYGRDNSQILNERLAGSDICIAFQEALPTPQPNQVVTPQEREHLETIVDKLQQSSARVVVLFSPDLALHNFFGEVLRRNFSGVVWIASESWAIDPVLHNLTELRRTGTFLGITTQSVLIPGFDEFRLRRAQAGKPASNTTGVKATCNQECDTCLDTTMSFNTILTFPGEFMVYNVYSAVYAVAHALHSLLGCSRTNCSKEVVYPWQLLQELKKVNFTLLGHQIFFDQEGDLPMPIEVIQWQWNESRSPFQSIAFYHPTERLLKDVDKVSWHTPDDSIPVSMCSKDCQAGQKKKAVGIHTCCFECLDCPAGTFLNKTADEFDCQPCPSNQWSHKKHTSCFKRQLTFLQWHEASTIIVTMLAALGYLCTLAILIIFWKHFQTPVVRSAGGPMCFLMLIPLLVTYTLVPVYIGPPTVMTCLCRQVLFTLCFTICISCITVRSFQIVCIFKMASRLPRAYGYWVRYHGPYLFVAFITMLKVVIVAVSLLITNVSPTARADPDDPKIMFISCNPNYRKGLLFNTSLDLVLSVVSFSFAYMGKELPTNYNEAKFITFCMIFYFASYVSLCTFMSVYEGVLVTILDLLVTVLNLLGISLGYFGPKCYMILFYPERNTAAYFNSMIQGYTVGRD</sequence>
<name>A0A6P3RIR9_PTEVA</name>
<evidence type="ECO:0000256" key="5">
    <source>
        <dbReference type="ARBA" id="ARBA00022692"/>
    </source>
</evidence>
<dbReference type="PROSITE" id="PS50259">
    <property type="entry name" value="G_PROTEIN_RECEP_F3_4"/>
    <property type="match status" value="1"/>
</dbReference>
<dbReference type="Gene3D" id="2.10.50.30">
    <property type="entry name" value="GPCR, family 3, nine cysteines domain"/>
    <property type="match status" value="1"/>
</dbReference>
<dbReference type="Gene3D" id="3.40.50.2300">
    <property type="match status" value="2"/>
</dbReference>
<feature type="transmembrane region" description="Helical" evidence="18">
    <location>
        <begin position="567"/>
        <end position="588"/>
    </location>
</feature>
<evidence type="ECO:0000256" key="1">
    <source>
        <dbReference type="ARBA" id="ARBA00004651"/>
    </source>
</evidence>
<dbReference type="GO" id="GO:0005886">
    <property type="term" value="C:plasma membrane"/>
    <property type="evidence" value="ECO:0007669"/>
    <property type="project" value="UniProtKB-SubCell"/>
</dbReference>
<dbReference type="OrthoDB" id="5984008at2759"/>
<organism evidence="21 22">
    <name type="scientific">Pteropus vampyrus</name>
    <name type="common">Large flying fox</name>
    <dbReference type="NCBI Taxonomy" id="132908"/>
    <lineage>
        <taxon>Eukaryota</taxon>
        <taxon>Metazoa</taxon>
        <taxon>Chordata</taxon>
        <taxon>Craniata</taxon>
        <taxon>Vertebrata</taxon>
        <taxon>Euteleostomi</taxon>
        <taxon>Mammalia</taxon>
        <taxon>Eutheria</taxon>
        <taxon>Laurasiatheria</taxon>
        <taxon>Chiroptera</taxon>
        <taxon>Yinpterochiroptera</taxon>
        <taxon>Pteropodoidea</taxon>
        <taxon>Pteropodidae</taxon>
        <taxon>Pteropodinae</taxon>
        <taxon>Pteropus</taxon>
    </lineage>
</organism>
<evidence type="ECO:0000256" key="19">
    <source>
        <dbReference type="SAM" id="SignalP"/>
    </source>
</evidence>
<dbReference type="InterPro" id="IPR000068">
    <property type="entry name" value="GPCR_3_Ca_sens_rcpt-rel"/>
</dbReference>